<organism evidence="2 3">
    <name type="scientific">Portunus trituberculatus</name>
    <name type="common">Swimming crab</name>
    <name type="synonym">Neptunus trituberculatus</name>
    <dbReference type="NCBI Taxonomy" id="210409"/>
    <lineage>
        <taxon>Eukaryota</taxon>
        <taxon>Metazoa</taxon>
        <taxon>Ecdysozoa</taxon>
        <taxon>Arthropoda</taxon>
        <taxon>Crustacea</taxon>
        <taxon>Multicrustacea</taxon>
        <taxon>Malacostraca</taxon>
        <taxon>Eumalacostraca</taxon>
        <taxon>Eucarida</taxon>
        <taxon>Decapoda</taxon>
        <taxon>Pleocyemata</taxon>
        <taxon>Brachyura</taxon>
        <taxon>Eubrachyura</taxon>
        <taxon>Portunoidea</taxon>
        <taxon>Portunidae</taxon>
        <taxon>Portuninae</taxon>
        <taxon>Portunus</taxon>
    </lineage>
</organism>
<feature type="compositionally biased region" description="Basic and acidic residues" evidence="1">
    <location>
        <begin position="22"/>
        <end position="34"/>
    </location>
</feature>
<dbReference type="AlphaFoldDB" id="A0A5B7JCS7"/>
<feature type="compositionally biased region" description="Basic and acidic residues" evidence="1">
    <location>
        <begin position="1"/>
        <end position="15"/>
    </location>
</feature>
<evidence type="ECO:0000313" key="3">
    <source>
        <dbReference type="Proteomes" id="UP000324222"/>
    </source>
</evidence>
<dbReference type="Proteomes" id="UP000324222">
    <property type="component" value="Unassembled WGS sequence"/>
</dbReference>
<comment type="caution">
    <text evidence="2">The sequence shown here is derived from an EMBL/GenBank/DDBJ whole genome shotgun (WGS) entry which is preliminary data.</text>
</comment>
<sequence length="103" mass="11316">MLDGRRDGEMTDRYRSLSPRNTELKRDRIIENTDKVPPPVNSRSECLGGTKATQYSSEGGHRVGWGEADQVKTRRDGQAAGGDHQHPASCCSSFSSSSFPPCF</sequence>
<keyword evidence="3" id="KW-1185">Reference proteome</keyword>
<evidence type="ECO:0000256" key="1">
    <source>
        <dbReference type="SAM" id="MobiDB-lite"/>
    </source>
</evidence>
<dbReference type="EMBL" id="VSRR010089388">
    <property type="protein sequence ID" value="MPC91896.1"/>
    <property type="molecule type" value="Genomic_DNA"/>
</dbReference>
<name>A0A5B7JCS7_PORTR</name>
<feature type="compositionally biased region" description="Low complexity" evidence="1">
    <location>
        <begin position="89"/>
        <end position="103"/>
    </location>
</feature>
<protein>
    <submittedName>
        <fullName evidence="2">Uncharacterized protein</fullName>
    </submittedName>
</protein>
<proteinExistence type="predicted"/>
<reference evidence="2 3" key="1">
    <citation type="submission" date="2019-05" db="EMBL/GenBank/DDBJ databases">
        <title>Another draft genome of Portunus trituberculatus and its Hox gene families provides insights of decapod evolution.</title>
        <authorList>
            <person name="Jeong J.-H."/>
            <person name="Song I."/>
            <person name="Kim S."/>
            <person name="Choi T."/>
            <person name="Kim D."/>
            <person name="Ryu S."/>
            <person name="Kim W."/>
        </authorList>
    </citation>
    <scope>NUCLEOTIDE SEQUENCE [LARGE SCALE GENOMIC DNA]</scope>
    <source>
        <tissue evidence="2">Muscle</tissue>
    </source>
</reference>
<gene>
    <name evidence="2" type="ORF">E2C01_086959</name>
</gene>
<feature type="region of interest" description="Disordered" evidence="1">
    <location>
        <begin position="1"/>
        <end position="103"/>
    </location>
</feature>
<evidence type="ECO:0000313" key="2">
    <source>
        <dbReference type="EMBL" id="MPC91896.1"/>
    </source>
</evidence>
<accession>A0A5B7JCS7</accession>